<dbReference type="Pfam" id="PF00291">
    <property type="entry name" value="PALP"/>
    <property type="match status" value="1"/>
</dbReference>
<keyword evidence="4" id="KW-1185">Reference proteome</keyword>
<keyword evidence="1" id="KW-0472">Membrane</keyword>
<evidence type="ECO:0000259" key="2">
    <source>
        <dbReference type="Pfam" id="PF00291"/>
    </source>
</evidence>
<name>A0AAD4TDU4_9MAGN</name>
<evidence type="ECO:0000256" key="1">
    <source>
        <dbReference type="SAM" id="Phobius"/>
    </source>
</evidence>
<gene>
    <name evidence="3" type="ORF">MKW98_005957</name>
</gene>
<evidence type="ECO:0000313" key="3">
    <source>
        <dbReference type="EMBL" id="KAI3952262.1"/>
    </source>
</evidence>
<keyword evidence="1" id="KW-0812">Transmembrane</keyword>
<organism evidence="3 4">
    <name type="scientific">Papaver atlanticum</name>
    <dbReference type="NCBI Taxonomy" id="357466"/>
    <lineage>
        <taxon>Eukaryota</taxon>
        <taxon>Viridiplantae</taxon>
        <taxon>Streptophyta</taxon>
        <taxon>Embryophyta</taxon>
        <taxon>Tracheophyta</taxon>
        <taxon>Spermatophyta</taxon>
        <taxon>Magnoliopsida</taxon>
        <taxon>Ranunculales</taxon>
        <taxon>Papaveraceae</taxon>
        <taxon>Papaveroideae</taxon>
        <taxon>Papaver</taxon>
    </lineage>
</organism>
<dbReference type="Gene3D" id="3.40.50.1100">
    <property type="match status" value="2"/>
</dbReference>
<feature type="transmembrane region" description="Helical" evidence="1">
    <location>
        <begin position="134"/>
        <end position="155"/>
    </location>
</feature>
<dbReference type="AlphaFoldDB" id="A0AAD4TDU4"/>
<reference evidence="3" key="1">
    <citation type="submission" date="2022-04" db="EMBL/GenBank/DDBJ databases">
        <title>A functionally conserved STORR gene fusion in Papaver species that diverged 16.8 million years ago.</title>
        <authorList>
            <person name="Catania T."/>
        </authorList>
    </citation>
    <scope>NUCLEOTIDE SEQUENCE</scope>
    <source>
        <strain evidence="3">S-188037</strain>
    </source>
</reference>
<proteinExistence type="predicted"/>
<feature type="domain" description="Tryptophan synthase beta chain-like PALP" evidence="2">
    <location>
        <begin position="215"/>
        <end position="346"/>
    </location>
</feature>
<dbReference type="InterPro" id="IPR050214">
    <property type="entry name" value="Cys_Synth/Cystath_Beta-Synth"/>
</dbReference>
<feature type="non-terminal residue" evidence="3">
    <location>
        <position position="351"/>
    </location>
</feature>
<evidence type="ECO:0000313" key="4">
    <source>
        <dbReference type="Proteomes" id="UP001202328"/>
    </source>
</evidence>
<sequence length="351" mass="40133">MDGTSEISREKLETEHWRLACLVLEHHNNELMMESSQVKKRFEEEGFKEGVEILQKHDDPNVTVYKRKKMCRHHGNRNSTLESSNGSKWNWRGLDREREDYRTKCIGMKEQIKGLIEEGIVMSQKEYGCTGKNLSLGGVLQLWLLLMGANAMWLFQMMLLLRRLKILEAFGATVERVRAVSITHKDHYVKIARRRAVEAKDLASNQQKVNQLDAEDSEKANGHILQDHQNPPFVFSNDCKGGFFADQFGNLTNFRAHYEGAGLEIWKQISGKLDAFVAAAVTGGTFAGVYLFLQEKNPKIKSFLVDPPGSELFNRVTRGVMYTHEEAEGRRLKNPFDTITEGVGITEEFYD</sequence>
<dbReference type="InterPro" id="IPR001926">
    <property type="entry name" value="TrpB-like_PALP"/>
</dbReference>
<protein>
    <recommendedName>
        <fullName evidence="2">Tryptophan synthase beta chain-like PALP domain-containing protein</fullName>
    </recommendedName>
</protein>
<dbReference type="Proteomes" id="UP001202328">
    <property type="component" value="Unassembled WGS sequence"/>
</dbReference>
<dbReference type="PANTHER" id="PTHR10314">
    <property type="entry name" value="CYSTATHIONINE BETA-SYNTHASE"/>
    <property type="match status" value="1"/>
</dbReference>
<keyword evidence="1" id="KW-1133">Transmembrane helix</keyword>
<comment type="caution">
    <text evidence="3">The sequence shown here is derived from an EMBL/GenBank/DDBJ whole genome shotgun (WGS) entry which is preliminary data.</text>
</comment>
<dbReference type="SUPFAM" id="SSF53686">
    <property type="entry name" value="Tryptophan synthase beta subunit-like PLP-dependent enzymes"/>
    <property type="match status" value="1"/>
</dbReference>
<dbReference type="InterPro" id="IPR036052">
    <property type="entry name" value="TrpB-like_PALP_sf"/>
</dbReference>
<dbReference type="EMBL" id="JAJJMB010002292">
    <property type="protein sequence ID" value="KAI3952262.1"/>
    <property type="molecule type" value="Genomic_DNA"/>
</dbReference>
<accession>A0AAD4TDU4</accession>